<evidence type="ECO:0000256" key="3">
    <source>
        <dbReference type="ARBA" id="ARBA00022490"/>
    </source>
</evidence>
<comment type="similarity">
    <text evidence="2">Belongs to the MAK10 family.</text>
</comment>
<evidence type="ECO:0000256" key="4">
    <source>
        <dbReference type="SAM" id="MobiDB-lite"/>
    </source>
</evidence>
<evidence type="ECO:0000313" key="7">
    <source>
        <dbReference type="EMBL" id="CAK9267727.1"/>
    </source>
</evidence>
<protein>
    <recommendedName>
        <fullName evidence="9">N-alpha-acetyltransferase 35, NatC auxiliary subunit</fullName>
    </recommendedName>
</protein>
<feature type="domain" description="NAA35-like TPR repeats" evidence="6">
    <location>
        <begin position="370"/>
        <end position="733"/>
    </location>
</feature>
<evidence type="ECO:0000256" key="1">
    <source>
        <dbReference type="ARBA" id="ARBA00004496"/>
    </source>
</evidence>
<dbReference type="InterPro" id="IPR057983">
    <property type="entry name" value="NAA35-like_N"/>
</dbReference>
<gene>
    <name evidence="7" type="ORF">CSSPJE1EN1_LOCUS13205</name>
</gene>
<evidence type="ECO:0000259" key="5">
    <source>
        <dbReference type="Pfam" id="PF04112"/>
    </source>
</evidence>
<accession>A0ABP0WLH6</accession>
<evidence type="ECO:0000313" key="8">
    <source>
        <dbReference type="Proteomes" id="UP001497444"/>
    </source>
</evidence>
<evidence type="ECO:0000259" key="6">
    <source>
        <dbReference type="Pfam" id="PF25789"/>
    </source>
</evidence>
<dbReference type="PANTHER" id="PTHR21373">
    <property type="entry name" value="GLUCOSE REPRESSIBLE PROTEIN MAK10"/>
    <property type="match status" value="1"/>
</dbReference>
<dbReference type="EMBL" id="OZ020097">
    <property type="protein sequence ID" value="CAK9267727.1"/>
    <property type="molecule type" value="Genomic_DNA"/>
</dbReference>
<organism evidence="7 8">
    <name type="scientific">Sphagnum jensenii</name>
    <dbReference type="NCBI Taxonomy" id="128206"/>
    <lineage>
        <taxon>Eukaryota</taxon>
        <taxon>Viridiplantae</taxon>
        <taxon>Streptophyta</taxon>
        <taxon>Embryophyta</taxon>
        <taxon>Bryophyta</taxon>
        <taxon>Sphagnophytina</taxon>
        <taxon>Sphagnopsida</taxon>
        <taxon>Sphagnales</taxon>
        <taxon>Sphagnaceae</taxon>
        <taxon>Sphagnum</taxon>
    </lineage>
</organism>
<feature type="domain" description="NAA35-like N-terminal" evidence="5">
    <location>
        <begin position="48"/>
        <end position="182"/>
    </location>
</feature>
<dbReference type="Proteomes" id="UP001497444">
    <property type="component" value="Chromosome 2"/>
</dbReference>
<keyword evidence="8" id="KW-1185">Reference proteome</keyword>
<keyword evidence="3" id="KW-0963">Cytoplasm</keyword>
<proteinExistence type="inferred from homology"/>
<feature type="region of interest" description="Disordered" evidence="4">
    <location>
        <begin position="298"/>
        <end position="329"/>
    </location>
</feature>
<sequence length="738" mass="82482">MELGLHLGGGQGGGSAAMPTAAAAAGDQTTWVDASGFFFSVCAELDVGELIHGEHFNLFEAMSALEIMDPKMDAGMATTKYKTADEAIESGAAPINLSVHQLVDVMDHLLACEATWHKGHPLAQTVFSCLYLLKLERTTPNSLLHAFCTSVRATCSLVRTTVALADIHEEEDFVTIAYGLPVEGEGDAKCLSLLSSVEETILRQLRFTKGTASSKRKGGQDAECLQDDPALEEGYCQAILCRLRFRKAFFRTLSYMEKPQGRGLEMARKHIAAALSELRDIRLSSAFLDPSSNVDLAKTRNQNLSSDTNSRDSGLVKEKPSTASGRPAVGFDESVNRRLLAPTPPRSIKILCWEDALKYFEQLFEDLDQICSLPLSLGLEELLQFLVDFQQSQPDLFARAQLQLLILQDDKLLGQEPMAGALYKVLGMPANGINNNQQTQTFVTQASRLMQHLLKVMCTNTAWQRRKLGRVILDWANLLQEVRNTLQEESWWTDNVIMAWAAEQTCWIVTHFLMLGFQLDLYAPSEYCMLYWYLPSASLRPKNRFSFCSLSSKKKGKKKKGGTSMKVTGTALKDVKLTSSILLIQCYIDLCKGFIWMLAALTLDCKLVNRTPIFNTEQERFLQRFEILFKVLAPEPMSYFQFKEATCHNHFSYQKSYDHFVAVQQRIQELGPAPTKAPELSAVSRGQRAIDVRKMEQVALRNRIALQIVHQAGPGDNLRVSFEFSQHPCFPVAVVKKS</sequence>
<dbReference type="InterPro" id="IPR057982">
    <property type="entry name" value="TPR_NAA35"/>
</dbReference>
<feature type="compositionally biased region" description="Polar residues" evidence="4">
    <location>
        <begin position="298"/>
        <end position="312"/>
    </location>
</feature>
<dbReference type="PANTHER" id="PTHR21373:SF0">
    <property type="entry name" value="N-ALPHA-ACETYLTRANSFERASE 35, NATC AUXILIARY SUBUNIT"/>
    <property type="match status" value="1"/>
</dbReference>
<dbReference type="Pfam" id="PF25789">
    <property type="entry name" value="TPR_NAA35"/>
    <property type="match status" value="1"/>
</dbReference>
<dbReference type="Pfam" id="PF04112">
    <property type="entry name" value="Mak10"/>
    <property type="match status" value="1"/>
</dbReference>
<comment type="subcellular location">
    <subcellularLocation>
        <location evidence="1">Cytoplasm</location>
    </subcellularLocation>
</comment>
<evidence type="ECO:0008006" key="9">
    <source>
        <dbReference type="Google" id="ProtNLM"/>
    </source>
</evidence>
<reference evidence="7 8" key="1">
    <citation type="submission" date="2024-02" db="EMBL/GenBank/DDBJ databases">
        <authorList>
            <consortium name="ELIXIR-Norway"/>
            <consortium name="Elixir Norway"/>
        </authorList>
    </citation>
    <scope>NUCLEOTIDE SEQUENCE [LARGE SCALE GENOMIC DNA]</scope>
</reference>
<evidence type="ECO:0000256" key="2">
    <source>
        <dbReference type="ARBA" id="ARBA00006289"/>
    </source>
</evidence>
<name>A0ABP0WLH6_9BRYO</name>
<dbReference type="InterPro" id="IPR007244">
    <property type="entry name" value="Naa35_N"/>
</dbReference>